<dbReference type="SMART" id="SM00267">
    <property type="entry name" value="GGDEF"/>
    <property type="match status" value="1"/>
</dbReference>
<dbReference type="NCBIfam" id="TIGR00254">
    <property type="entry name" value="GGDEF"/>
    <property type="match status" value="1"/>
</dbReference>
<sequence>MTTAPSAWSMSGEKAPLIPLPSRKNSGLQPAGLDRSSRDQIEGTRCGTCGQPIGYWAVDRLTGLLDRWGWDTYAPETLQRAYDRRQPLALLLLDLDHFKEINDRYGHVAGDMVLHAVAEVLRDCCRENDVVGRYGGHGGDEFLVLLPTTNRDRAMAVAERVLDGVKALQVGVPDVDRGTRTTLTGLSVSIGVALYVPARGMEPALPDLVLEADAALLVAKREGRDTVRMGRPR</sequence>
<protein>
    <submittedName>
        <fullName evidence="3">Diguanylate cyclase (GGDEF)-like protein</fullName>
    </submittedName>
</protein>
<feature type="domain" description="GGDEF" evidence="2">
    <location>
        <begin position="86"/>
        <end position="232"/>
    </location>
</feature>
<accession>A0ABS4T619</accession>
<evidence type="ECO:0000313" key="4">
    <source>
        <dbReference type="Proteomes" id="UP001519332"/>
    </source>
</evidence>
<dbReference type="PANTHER" id="PTHR45138:SF9">
    <property type="entry name" value="DIGUANYLATE CYCLASE DGCM-RELATED"/>
    <property type="match status" value="1"/>
</dbReference>
<name>A0ABS4T619_9PSEU</name>
<dbReference type="RefSeq" id="WP_209633624.1">
    <property type="nucleotide sequence ID" value="NZ_JAGINW010000001.1"/>
</dbReference>
<dbReference type="InterPro" id="IPR029787">
    <property type="entry name" value="Nucleotide_cyclase"/>
</dbReference>
<keyword evidence="4" id="KW-1185">Reference proteome</keyword>
<dbReference type="PROSITE" id="PS50887">
    <property type="entry name" value="GGDEF"/>
    <property type="match status" value="1"/>
</dbReference>
<reference evidence="3 4" key="1">
    <citation type="submission" date="2021-03" db="EMBL/GenBank/DDBJ databases">
        <title>Sequencing the genomes of 1000 actinobacteria strains.</title>
        <authorList>
            <person name="Klenk H.-P."/>
        </authorList>
    </citation>
    <scope>NUCLEOTIDE SEQUENCE [LARGE SCALE GENOMIC DNA]</scope>
    <source>
        <strain evidence="3 4">DSM 46670</strain>
    </source>
</reference>
<comment type="caution">
    <text evidence="3">The sequence shown here is derived from an EMBL/GenBank/DDBJ whole genome shotgun (WGS) entry which is preliminary data.</text>
</comment>
<dbReference type="InterPro" id="IPR000160">
    <property type="entry name" value="GGDEF_dom"/>
</dbReference>
<dbReference type="Gene3D" id="3.30.70.270">
    <property type="match status" value="1"/>
</dbReference>
<evidence type="ECO:0000259" key="2">
    <source>
        <dbReference type="PROSITE" id="PS50887"/>
    </source>
</evidence>
<dbReference type="PANTHER" id="PTHR45138">
    <property type="entry name" value="REGULATORY COMPONENTS OF SENSORY TRANSDUCTION SYSTEM"/>
    <property type="match status" value="1"/>
</dbReference>
<feature type="region of interest" description="Disordered" evidence="1">
    <location>
        <begin position="1"/>
        <end position="41"/>
    </location>
</feature>
<dbReference type="SUPFAM" id="SSF55073">
    <property type="entry name" value="Nucleotide cyclase"/>
    <property type="match status" value="1"/>
</dbReference>
<dbReference type="EMBL" id="JAGINW010000001">
    <property type="protein sequence ID" value="MBP2319912.1"/>
    <property type="molecule type" value="Genomic_DNA"/>
</dbReference>
<dbReference type="CDD" id="cd01949">
    <property type="entry name" value="GGDEF"/>
    <property type="match status" value="1"/>
</dbReference>
<gene>
    <name evidence="3" type="ORF">JOF56_000297</name>
</gene>
<organism evidence="3 4">
    <name type="scientific">Kibdelosporangium banguiense</name>
    <dbReference type="NCBI Taxonomy" id="1365924"/>
    <lineage>
        <taxon>Bacteria</taxon>
        <taxon>Bacillati</taxon>
        <taxon>Actinomycetota</taxon>
        <taxon>Actinomycetes</taxon>
        <taxon>Pseudonocardiales</taxon>
        <taxon>Pseudonocardiaceae</taxon>
        <taxon>Kibdelosporangium</taxon>
    </lineage>
</organism>
<dbReference type="InterPro" id="IPR043128">
    <property type="entry name" value="Rev_trsase/Diguanyl_cyclase"/>
</dbReference>
<dbReference type="Pfam" id="PF00990">
    <property type="entry name" value="GGDEF"/>
    <property type="match status" value="1"/>
</dbReference>
<evidence type="ECO:0000256" key="1">
    <source>
        <dbReference type="SAM" id="MobiDB-lite"/>
    </source>
</evidence>
<dbReference type="Proteomes" id="UP001519332">
    <property type="component" value="Unassembled WGS sequence"/>
</dbReference>
<dbReference type="InterPro" id="IPR050469">
    <property type="entry name" value="Diguanylate_Cyclase"/>
</dbReference>
<proteinExistence type="predicted"/>
<evidence type="ECO:0000313" key="3">
    <source>
        <dbReference type="EMBL" id="MBP2319912.1"/>
    </source>
</evidence>